<organism evidence="5 6">
    <name type="scientific">Stylonychia lemnae</name>
    <name type="common">Ciliate</name>
    <dbReference type="NCBI Taxonomy" id="5949"/>
    <lineage>
        <taxon>Eukaryota</taxon>
        <taxon>Sar</taxon>
        <taxon>Alveolata</taxon>
        <taxon>Ciliophora</taxon>
        <taxon>Intramacronucleata</taxon>
        <taxon>Spirotrichea</taxon>
        <taxon>Stichotrichia</taxon>
        <taxon>Sporadotrichida</taxon>
        <taxon>Oxytrichidae</taxon>
        <taxon>Stylonychinae</taxon>
        <taxon>Stylonychia</taxon>
    </lineage>
</organism>
<reference evidence="5 6" key="1">
    <citation type="submission" date="2014-06" db="EMBL/GenBank/DDBJ databases">
        <authorList>
            <person name="Swart Estienne"/>
        </authorList>
    </citation>
    <scope>NUCLEOTIDE SEQUENCE [LARGE SCALE GENOMIC DNA]</scope>
    <source>
        <strain evidence="5 6">130c</strain>
    </source>
</reference>
<dbReference type="InParanoid" id="A0A078AU39"/>
<keyword evidence="6" id="KW-1185">Reference proteome</keyword>
<evidence type="ECO:0000256" key="2">
    <source>
        <dbReference type="ARBA" id="ARBA00023043"/>
    </source>
</evidence>
<dbReference type="Pfam" id="PF12796">
    <property type="entry name" value="Ank_2"/>
    <property type="match status" value="1"/>
</dbReference>
<dbReference type="OrthoDB" id="313274at2759"/>
<keyword evidence="2 3" id="KW-0040">ANK repeat</keyword>
<accession>A0A078AU39</accession>
<evidence type="ECO:0000313" key="6">
    <source>
        <dbReference type="Proteomes" id="UP000039865"/>
    </source>
</evidence>
<evidence type="ECO:0000313" key="5">
    <source>
        <dbReference type="EMBL" id="CDW85915.1"/>
    </source>
</evidence>
<protein>
    <submittedName>
        <fullName evidence="5">Achain crystal structure of engineered northeast structural genomics consortium target</fullName>
    </submittedName>
</protein>
<feature type="coiled-coil region" evidence="4">
    <location>
        <begin position="46"/>
        <end position="73"/>
    </location>
</feature>
<dbReference type="PROSITE" id="PS50088">
    <property type="entry name" value="ANK_REPEAT"/>
    <property type="match status" value="1"/>
</dbReference>
<keyword evidence="4" id="KW-0175">Coiled coil</keyword>
<sequence>MIVQPQLSPQDKRAAFRIRKTFNQDGIQDILDRLETIKSQDKNIPIQLNEEQIDKLRSKMRDYKKRTQHLDKRLSNENVEAEYYTSNDIRNPIQDTNWLTLQNQDIRSRQFTTDESSINMTSMDTAADYTINSINDRRIHDNNTYQNTYNVNTPLFHQKPKAKQHFLAKIKQKSQVKDQDNKNNRYSGFRMETIINKDSIIIPKLGNTPNFKASSNPLTSRNKNAISDIRHSTFDKVENKDRVNFQLSKNRQSFQRRLQELNKFQVFDIYDSKHNNSQFFTPRVQDSYKSLENLHAAKQKEDQLRFFNFVIQENIRQCSMMLENDPTILNSQDAIGQTALHLAVKLNNKKLLKLFLSYDQVISLSQVINLQDSRDRTPLFLACQRDDYDMIKILFKNKANTLIPNNRGQYPLELIRQMTVEKLTKKAKKYGLPLLIKPQKVRNISVKIQDQTNLNQIPSSLSGLNQNAFLNAQSQSNQQAVFNTTLRIN</sequence>
<evidence type="ECO:0000256" key="1">
    <source>
        <dbReference type="ARBA" id="ARBA00022737"/>
    </source>
</evidence>
<keyword evidence="1" id="KW-0677">Repeat</keyword>
<dbReference type="Proteomes" id="UP000039865">
    <property type="component" value="Unassembled WGS sequence"/>
</dbReference>
<dbReference type="SMART" id="SM00248">
    <property type="entry name" value="ANK"/>
    <property type="match status" value="2"/>
</dbReference>
<dbReference type="SUPFAM" id="SSF48403">
    <property type="entry name" value="Ankyrin repeat"/>
    <property type="match status" value="1"/>
</dbReference>
<evidence type="ECO:0000256" key="4">
    <source>
        <dbReference type="SAM" id="Coils"/>
    </source>
</evidence>
<dbReference type="PANTHER" id="PTHR24198:SF165">
    <property type="entry name" value="ANKYRIN REPEAT-CONTAINING PROTEIN-RELATED"/>
    <property type="match status" value="1"/>
</dbReference>
<dbReference type="EMBL" id="CCKQ01014165">
    <property type="protein sequence ID" value="CDW85915.1"/>
    <property type="molecule type" value="Genomic_DNA"/>
</dbReference>
<evidence type="ECO:0000256" key="3">
    <source>
        <dbReference type="PROSITE-ProRule" id="PRU00023"/>
    </source>
</evidence>
<dbReference type="AlphaFoldDB" id="A0A078AU39"/>
<dbReference type="InterPro" id="IPR036770">
    <property type="entry name" value="Ankyrin_rpt-contain_sf"/>
</dbReference>
<dbReference type="PANTHER" id="PTHR24198">
    <property type="entry name" value="ANKYRIN REPEAT AND PROTEIN KINASE DOMAIN-CONTAINING PROTEIN"/>
    <property type="match status" value="1"/>
</dbReference>
<proteinExistence type="predicted"/>
<dbReference type="InterPro" id="IPR002110">
    <property type="entry name" value="Ankyrin_rpt"/>
</dbReference>
<dbReference type="Gene3D" id="1.25.40.20">
    <property type="entry name" value="Ankyrin repeat-containing domain"/>
    <property type="match status" value="1"/>
</dbReference>
<feature type="repeat" description="ANK" evidence="3">
    <location>
        <begin position="374"/>
        <end position="406"/>
    </location>
</feature>
<gene>
    <name evidence="5" type="primary">Contig10731.g11481</name>
    <name evidence="5" type="ORF">STYLEM_15005</name>
</gene>
<name>A0A078AU39_STYLE</name>